<dbReference type="PROSITE" id="PS50893">
    <property type="entry name" value="ABC_TRANSPORTER_2"/>
    <property type="match status" value="1"/>
</dbReference>
<protein>
    <submittedName>
        <fullName evidence="5">ABC transporter ATP-binding protein</fullName>
    </submittedName>
</protein>
<evidence type="ECO:0000256" key="1">
    <source>
        <dbReference type="ARBA" id="ARBA00022448"/>
    </source>
</evidence>
<dbReference type="SMART" id="SM00382">
    <property type="entry name" value="AAA"/>
    <property type="match status" value="1"/>
</dbReference>
<sequence length="302" mass="31725">MNDVVCFEGISQRFGPVMALTDLNLELKAGQLSALLGPNGAGKTTAIDLMLGLSQPTSGTVRVLGADPREVSTRTGIGAMLQDINVPSGLSVRELVALYAALYPQPMTVDKALALSGLVEQAKQRVSGLSGGQKRRLSFALAVVGQPRLLLLDEPTAAMDVQGRAAFWQGIAELREGGCTVLLTTHMLEEVDRTADRVIVLNKGRVVADGTPGSVRERVGLSRVRFISVLSAAELHALPGAETLDIGQAGQVTFSTRTPETLVRAALSAAPELSNLEVTRASLEDAFLSLTNDQLTSAAVSA</sequence>
<feature type="domain" description="ABC transporter" evidence="4">
    <location>
        <begin position="5"/>
        <end position="228"/>
    </location>
</feature>
<dbReference type="Proteomes" id="UP001060261">
    <property type="component" value="Chromosome"/>
</dbReference>
<dbReference type="PANTHER" id="PTHR42711:SF17">
    <property type="entry name" value="ABC TRANSPORTER ATP-BINDING PROTEIN"/>
    <property type="match status" value="1"/>
</dbReference>
<evidence type="ECO:0000256" key="3">
    <source>
        <dbReference type="ARBA" id="ARBA00022840"/>
    </source>
</evidence>
<evidence type="ECO:0000256" key="2">
    <source>
        <dbReference type="ARBA" id="ARBA00022741"/>
    </source>
</evidence>
<dbReference type="GO" id="GO:0005524">
    <property type="term" value="F:ATP binding"/>
    <property type="evidence" value="ECO:0007669"/>
    <property type="project" value="UniProtKB-KW"/>
</dbReference>
<dbReference type="SUPFAM" id="SSF52540">
    <property type="entry name" value="P-loop containing nucleoside triphosphate hydrolases"/>
    <property type="match status" value="1"/>
</dbReference>
<evidence type="ECO:0000313" key="6">
    <source>
        <dbReference type="Proteomes" id="UP001060261"/>
    </source>
</evidence>
<dbReference type="RefSeq" id="WP_260560823.1">
    <property type="nucleotide sequence ID" value="NZ_BAABEC010000072.1"/>
</dbReference>
<reference evidence="5" key="1">
    <citation type="submission" date="2022-09" db="EMBL/GenBank/DDBJ databases">
        <title>genome sequence of Deinococcus rubellus.</title>
        <authorList>
            <person name="Srinivasan S."/>
        </authorList>
    </citation>
    <scope>NUCLEOTIDE SEQUENCE</scope>
    <source>
        <strain evidence="5">Ant6</strain>
    </source>
</reference>
<dbReference type="Pfam" id="PF00005">
    <property type="entry name" value="ABC_tran"/>
    <property type="match status" value="1"/>
</dbReference>
<dbReference type="InterPro" id="IPR003439">
    <property type="entry name" value="ABC_transporter-like_ATP-bd"/>
</dbReference>
<keyword evidence="6" id="KW-1185">Reference proteome</keyword>
<dbReference type="PROSITE" id="PS00211">
    <property type="entry name" value="ABC_TRANSPORTER_1"/>
    <property type="match status" value="1"/>
</dbReference>
<proteinExistence type="predicted"/>
<dbReference type="EMBL" id="CP104213">
    <property type="protein sequence ID" value="UWX64551.1"/>
    <property type="molecule type" value="Genomic_DNA"/>
</dbReference>
<organism evidence="5 6">
    <name type="scientific">Deinococcus rubellus</name>
    <dbReference type="NCBI Taxonomy" id="1889240"/>
    <lineage>
        <taxon>Bacteria</taxon>
        <taxon>Thermotogati</taxon>
        <taxon>Deinococcota</taxon>
        <taxon>Deinococci</taxon>
        <taxon>Deinococcales</taxon>
        <taxon>Deinococcaceae</taxon>
        <taxon>Deinococcus</taxon>
    </lineage>
</organism>
<dbReference type="PANTHER" id="PTHR42711">
    <property type="entry name" value="ABC TRANSPORTER ATP-BINDING PROTEIN"/>
    <property type="match status" value="1"/>
</dbReference>
<name>A0ABY5YK80_9DEIO</name>
<keyword evidence="3 5" id="KW-0067">ATP-binding</keyword>
<dbReference type="CDD" id="cd03230">
    <property type="entry name" value="ABC_DR_subfamily_A"/>
    <property type="match status" value="1"/>
</dbReference>
<keyword evidence="1" id="KW-0813">Transport</keyword>
<evidence type="ECO:0000313" key="5">
    <source>
        <dbReference type="EMBL" id="UWX64551.1"/>
    </source>
</evidence>
<evidence type="ECO:0000259" key="4">
    <source>
        <dbReference type="PROSITE" id="PS50893"/>
    </source>
</evidence>
<dbReference type="InterPro" id="IPR050763">
    <property type="entry name" value="ABC_transporter_ATP-binding"/>
</dbReference>
<dbReference type="InterPro" id="IPR003593">
    <property type="entry name" value="AAA+_ATPase"/>
</dbReference>
<accession>A0ABY5YK80</accession>
<gene>
    <name evidence="5" type="ORF">N0D28_02475</name>
</gene>
<dbReference type="Gene3D" id="3.40.50.300">
    <property type="entry name" value="P-loop containing nucleotide triphosphate hydrolases"/>
    <property type="match status" value="1"/>
</dbReference>
<dbReference type="InterPro" id="IPR027417">
    <property type="entry name" value="P-loop_NTPase"/>
</dbReference>
<keyword evidence="2" id="KW-0547">Nucleotide-binding</keyword>
<dbReference type="InterPro" id="IPR017871">
    <property type="entry name" value="ABC_transporter-like_CS"/>
</dbReference>